<dbReference type="EMBL" id="JACOFZ010000001">
    <property type="protein sequence ID" value="MBC3880765.1"/>
    <property type="molecule type" value="Genomic_DNA"/>
</dbReference>
<accession>A0A923HJC5</accession>
<evidence type="ECO:0000313" key="1">
    <source>
        <dbReference type="EMBL" id="MBC3880765.1"/>
    </source>
</evidence>
<protein>
    <recommendedName>
        <fullName evidence="3">SGNH/GDSL hydrolase family protein</fullName>
    </recommendedName>
</protein>
<name>A0A923HJC5_9BURK</name>
<dbReference type="Proteomes" id="UP000627446">
    <property type="component" value="Unassembled WGS sequence"/>
</dbReference>
<comment type="caution">
    <text evidence="1">The sequence shown here is derived from an EMBL/GenBank/DDBJ whole genome shotgun (WGS) entry which is preliminary data.</text>
</comment>
<organism evidence="1 2">
    <name type="scientific">Undibacterium nitidum</name>
    <dbReference type="NCBI Taxonomy" id="2762298"/>
    <lineage>
        <taxon>Bacteria</taxon>
        <taxon>Pseudomonadati</taxon>
        <taxon>Pseudomonadota</taxon>
        <taxon>Betaproteobacteria</taxon>
        <taxon>Burkholderiales</taxon>
        <taxon>Oxalobacteraceae</taxon>
        <taxon>Undibacterium</taxon>
    </lineage>
</organism>
<evidence type="ECO:0000313" key="2">
    <source>
        <dbReference type="Proteomes" id="UP000627446"/>
    </source>
</evidence>
<proteinExistence type="predicted"/>
<dbReference type="AlphaFoldDB" id="A0A923HJC5"/>
<sequence>MKSIKNLSLSLVTIVIVLAIVELALHLANFPASPQAGWKWDQSPYRGVMNQDDKQTNQLGLRGQKIEYSDKDFVVLLVGDSQTEAGTQTADQIPEIKLQQALRDELATQNVKVFSIASAGWGQDQQLVWLKKYFEQFRADAVVVWTTPVNDYWENTFIDRSVTTEAGKLKPTFAFDGEKLKTMMPAPREIKLRNLLALALGQKVNDKKPSIEQVYLNRWLRGLPSNQREATTAASCPTASVKEQEVIEAYRQGGRAYTLLTEEDVENSRSHFSPFLKNHSPRDDYSIGITHRLFEELATISQQNKASFNILHTYRNDLDAAFREIKCVKNTKTNTYFEYDGSDWLRYLKSSPLSTYLIALDIRSEQALNVSPGDWHFGEAGNTLAMQELAKVLVKNKKH</sequence>
<keyword evidence="2" id="KW-1185">Reference proteome</keyword>
<gene>
    <name evidence="1" type="ORF">H8K36_05215</name>
</gene>
<evidence type="ECO:0008006" key="3">
    <source>
        <dbReference type="Google" id="ProtNLM"/>
    </source>
</evidence>
<dbReference type="RefSeq" id="WP_186914757.1">
    <property type="nucleotide sequence ID" value="NZ_JACOFZ010000001.1"/>
</dbReference>
<dbReference type="SUPFAM" id="SSF52266">
    <property type="entry name" value="SGNH hydrolase"/>
    <property type="match status" value="1"/>
</dbReference>
<reference evidence="1" key="1">
    <citation type="submission" date="2020-08" db="EMBL/GenBank/DDBJ databases">
        <title>Novel species isolated from subtropical streams in China.</title>
        <authorList>
            <person name="Lu H."/>
        </authorList>
    </citation>
    <scope>NUCLEOTIDE SEQUENCE</scope>
    <source>
        <strain evidence="1">LX22W</strain>
    </source>
</reference>